<dbReference type="AlphaFoldDB" id="A0A850EPX0"/>
<keyword evidence="7" id="KW-0418">Kinase</keyword>
<evidence type="ECO:0000256" key="4">
    <source>
        <dbReference type="ARBA" id="ARBA00022553"/>
    </source>
</evidence>
<evidence type="ECO:0000256" key="1">
    <source>
        <dbReference type="ARBA" id="ARBA00004496"/>
    </source>
</evidence>
<dbReference type="Pfam" id="PF00359">
    <property type="entry name" value="PTS_EIIA_2"/>
    <property type="match status" value="1"/>
</dbReference>
<keyword evidence="6" id="KW-0598">Phosphotransferase system</keyword>
<reference evidence="12" key="1">
    <citation type="submission" date="2020-06" db="EMBL/GenBank/DDBJ databases">
        <title>Paenibacillus sp. nov., isolated from soil.</title>
        <authorList>
            <person name="Seo Y.L."/>
        </authorList>
    </citation>
    <scope>NUCLEOTIDE SEQUENCE [LARGE SCALE GENOMIC DNA]</scope>
    <source>
        <strain evidence="12">JW14</strain>
    </source>
</reference>
<protein>
    <recommendedName>
        <fullName evidence="9">Ascorbate-specific PTS system EIIA component</fullName>
    </recommendedName>
    <alternativeName>
        <fullName evidence="10">Ascorbate-specific phosphotransferase enzyme IIA component</fullName>
    </alternativeName>
</protein>
<comment type="subcellular location">
    <subcellularLocation>
        <location evidence="1">Cytoplasm</location>
    </subcellularLocation>
</comment>
<keyword evidence="5" id="KW-0808">Transferase</keyword>
<sequence>MLSHFLKNNTKFLQSVPSWEESIQIAAQPLLDQGAITTAYVQAMIDNVHKNGPYIVIVPGIAMPHAKNTGNINATGMSFLKLETPVLFPEGKEVSLLFVLAAEDSTGHLELITDLSSMLIDEDVMVKLLQVSSETELISLIEEVE</sequence>
<keyword evidence="2" id="KW-0813">Transport</keyword>
<evidence type="ECO:0000256" key="6">
    <source>
        <dbReference type="ARBA" id="ARBA00022683"/>
    </source>
</evidence>
<dbReference type="PROSITE" id="PS51094">
    <property type="entry name" value="PTS_EIIA_TYPE_2"/>
    <property type="match status" value="1"/>
</dbReference>
<accession>A0A850EPX0</accession>
<comment type="caution">
    <text evidence="12">The sequence shown here is derived from an EMBL/GenBank/DDBJ whole genome shotgun (WGS) entry which is preliminary data.</text>
</comment>
<evidence type="ECO:0000256" key="8">
    <source>
        <dbReference type="ARBA" id="ARBA00037387"/>
    </source>
</evidence>
<evidence type="ECO:0000313" key="12">
    <source>
        <dbReference type="EMBL" id="NUU60702.1"/>
    </source>
</evidence>
<evidence type="ECO:0000256" key="9">
    <source>
        <dbReference type="ARBA" id="ARBA00041175"/>
    </source>
</evidence>
<evidence type="ECO:0000259" key="11">
    <source>
        <dbReference type="PROSITE" id="PS51094"/>
    </source>
</evidence>
<dbReference type="Proteomes" id="UP000564806">
    <property type="component" value="Unassembled WGS sequence"/>
</dbReference>
<dbReference type="InterPro" id="IPR002178">
    <property type="entry name" value="PTS_EIIA_type-2_dom"/>
</dbReference>
<feature type="domain" description="PTS EIIA type-2" evidence="11">
    <location>
        <begin position="3"/>
        <end position="144"/>
    </location>
</feature>
<evidence type="ECO:0000256" key="5">
    <source>
        <dbReference type="ARBA" id="ARBA00022679"/>
    </source>
</evidence>
<dbReference type="SUPFAM" id="SSF55804">
    <property type="entry name" value="Phoshotransferase/anion transport protein"/>
    <property type="match status" value="1"/>
</dbReference>
<evidence type="ECO:0000256" key="10">
    <source>
        <dbReference type="ARBA" id="ARBA00042072"/>
    </source>
</evidence>
<name>A0A850EPX0_9BACL</name>
<evidence type="ECO:0000256" key="3">
    <source>
        <dbReference type="ARBA" id="ARBA00022490"/>
    </source>
</evidence>
<keyword evidence="12" id="KW-0762">Sugar transport</keyword>
<keyword evidence="13" id="KW-1185">Reference proteome</keyword>
<dbReference type="CDD" id="cd00211">
    <property type="entry name" value="PTS_IIA_fru"/>
    <property type="match status" value="1"/>
</dbReference>
<keyword evidence="3" id="KW-0963">Cytoplasm</keyword>
<dbReference type="InterPro" id="IPR051351">
    <property type="entry name" value="Ascorbate-PTS_EIIA_comp"/>
</dbReference>
<dbReference type="Gene3D" id="3.40.930.10">
    <property type="entry name" value="Mannitol-specific EII, Chain A"/>
    <property type="match status" value="1"/>
</dbReference>
<evidence type="ECO:0000256" key="2">
    <source>
        <dbReference type="ARBA" id="ARBA00022448"/>
    </source>
</evidence>
<comment type="function">
    <text evidence="8">The phosphoenolpyruvate-dependent sugar phosphotransferase system (sugar PTS), a major carbohydrate active transport system, catalyzes the phosphorylation of incoming sugar substrates concomitantly with their translocation across the cell membrane. The enzyme II UlaABC PTS system is involved in ascorbate transport.</text>
</comment>
<evidence type="ECO:0000313" key="13">
    <source>
        <dbReference type="Proteomes" id="UP000564806"/>
    </source>
</evidence>
<dbReference type="PANTHER" id="PTHR36203:SF1">
    <property type="entry name" value="ASCORBATE-SPECIFIC PTS SYSTEM EIIA COMPONENT"/>
    <property type="match status" value="1"/>
</dbReference>
<dbReference type="InterPro" id="IPR016152">
    <property type="entry name" value="PTrfase/Anion_transptr"/>
</dbReference>
<proteinExistence type="predicted"/>
<organism evidence="12 13">
    <name type="scientific">Paenibacillus agri</name>
    <dbReference type="NCBI Taxonomy" id="2744309"/>
    <lineage>
        <taxon>Bacteria</taxon>
        <taxon>Bacillati</taxon>
        <taxon>Bacillota</taxon>
        <taxon>Bacilli</taxon>
        <taxon>Bacillales</taxon>
        <taxon>Paenibacillaceae</taxon>
        <taxon>Paenibacillus</taxon>
    </lineage>
</organism>
<dbReference type="EMBL" id="JABWCS010000203">
    <property type="protein sequence ID" value="NUU60702.1"/>
    <property type="molecule type" value="Genomic_DNA"/>
</dbReference>
<keyword evidence="4" id="KW-0597">Phosphoprotein</keyword>
<evidence type="ECO:0000256" key="7">
    <source>
        <dbReference type="ARBA" id="ARBA00022777"/>
    </source>
</evidence>
<dbReference type="PANTHER" id="PTHR36203">
    <property type="entry name" value="ASCORBATE-SPECIFIC PTS SYSTEM EIIA COMPONENT"/>
    <property type="match status" value="1"/>
</dbReference>
<dbReference type="GO" id="GO:0005737">
    <property type="term" value="C:cytoplasm"/>
    <property type="evidence" value="ECO:0007669"/>
    <property type="project" value="UniProtKB-SubCell"/>
</dbReference>
<dbReference type="GO" id="GO:0009401">
    <property type="term" value="P:phosphoenolpyruvate-dependent sugar phosphotransferase system"/>
    <property type="evidence" value="ECO:0007669"/>
    <property type="project" value="UniProtKB-KW"/>
</dbReference>
<dbReference type="GO" id="GO:0016301">
    <property type="term" value="F:kinase activity"/>
    <property type="evidence" value="ECO:0007669"/>
    <property type="project" value="UniProtKB-KW"/>
</dbReference>
<gene>
    <name evidence="12" type="ORF">HPT30_10135</name>
</gene>
<dbReference type="RefSeq" id="WP_175371277.1">
    <property type="nucleotide sequence ID" value="NZ_JABWCS010000203.1"/>
</dbReference>